<proteinExistence type="predicted"/>
<dbReference type="AlphaFoldDB" id="A0A834T312"/>
<organism evidence="1 2">
    <name type="scientific">Senna tora</name>
    <dbReference type="NCBI Taxonomy" id="362788"/>
    <lineage>
        <taxon>Eukaryota</taxon>
        <taxon>Viridiplantae</taxon>
        <taxon>Streptophyta</taxon>
        <taxon>Embryophyta</taxon>
        <taxon>Tracheophyta</taxon>
        <taxon>Spermatophyta</taxon>
        <taxon>Magnoliopsida</taxon>
        <taxon>eudicotyledons</taxon>
        <taxon>Gunneridae</taxon>
        <taxon>Pentapetalae</taxon>
        <taxon>rosids</taxon>
        <taxon>fabids</taxon>
        <taxon>Fabales</taxon>
        <taxon>Fabaceae</taxon>
        <taxon>Caesalpinioideae</taxon>
        <taxon>Cassia clade</taxon>
        <taxon>Senna</taxon>
    </lineage>
</organism>
<keyword evidence="2" id="KW-1185">Reference proteome</keyword>
<evidence type="ECO:0000313" key="1">
    <source>
        <dbReference type="EMBL" id="KAF7814167.1"/>
    </source>
</evidence>
<reference evidence="1" key="1">
    <citation type="submission" date="2020-09" db="EMBL/GenBank/DDBJ databases">
        <title>Genome-Enabled Discovery of Anthraquinone Biosynthesis in Senna tora.</title>
        <authorList>
            <person name="Kang S.-H."/>
            <person name="Pandey R.P."/>
            <person name="Lee C.-M."/>
            <person name="Sim J.-S."/>
            <person name="Jeong J.-T."/>
            <person name="Choi B.-S."/>
            <person name="Jung M."/>
            <person name="Ginzburg D."/>
            <person name="Zhao K."/>
            <person name="Won S.Y."/>
            <person name="Oh T.-J."/>
            <person name="Yu Y."/>
            <person name="Kim N.-H."/>
            <person name="Lee O.R."/>
            <person name="Lee T.-H."/>
            <person name="Bashyal P."/>
            <person name="Kim T.-S."/>
            <person name="Lee W.-H."/>
            <person name="Kawkins C."/>
            <person name="Kim C.-K."/>
            <person name="Kim J.S."/>
            <person name="Ahn B.O."/>
            <person name="Rhee S.Y."/>
            <person name="Sohng J.K."/>
        </authorList>
    </citation>
    <scope>NUCLEOTIDE SEQUENCE</scope>
    <source>
        <tissue evidence="1">Leaf</tissue>
    </source>
</reference>
<comment type="caution">
    <text evidence="1">The sequence shown here is derived from an EMBL/GenBank/DDBJ whole genome shotgun (WGS) entry which is preliminary data.</text>
</comment>
<evidence type="ECO:0000313" key="2">
    <source>
        <dbReference type="Proteomes" id="UP000634136"/>
    </source>
</evidence>
<dbReference type="Proteomes" id="UP000634136">
    <property type="component" value="Unassembled WGS sequence"/>
</dbReference>
<gene>
    <name evidence="1" type="ORF">G2W53_028136</name>
</gene>
<sequence>MVAHRSRTVAVFNSNASKFNKSKLGFIITHPNTSQPSI</sequence>
<dbReference type="EMBL" id="JAAIUW010000009">
    <property type="protein sequence ID" value="KAF7814167.1"/>
    <property type="molecule type" value="Genomic_DNA"/>
</dbReference>
<name>A0A834T312_9FABA</name>
<protein>
    <submittedName>
        <fullName evidence="1">Uncharacterized protein</fullName>
    </submittedName>
</protein>
<accession>A0A834T312</accession>